<dbReference type="InterPro" id="IPR029033">
    <property type="entry name" value="His_PPase_superfam"/>
</dbReference>
<dbReference type="Proteomes" id="UP000006329">
    <property type="component" value="Unassembled WGS sequence"/>
</dbReference>
<proteinExistence type="predicted"/>
<evidence type="ECO:0000313" key="3">
    <source>
        <dbReference type="Proteomes" id="UP000006329"/>
    </source>
</evidence>
<comment type="caution">
    <text evidence="2">The sequence shown here is derived from an EMBL/GenBank/DDBJ whole genome shotgun (WGS) entry which is preliminary data.</text>
</comment>
<dbReference type="EC" id="3.1.3.73" evidence="1"/>
<dbReference type="RefSeq" id="WP_004459836.1">
    <property type="nucleotide sequence ID" value="NZ_AHON02000047.1"/>
</dbReference>
<dbReference type="InterPro" id="IPR050275">
    <property type="entry name" value="PGM_Phosphatase"/>
</dbReference>
<dbReference type="InterPro" id="IPR013078">
    <property type="entry name" value="His_Pase_superF_clade-1"/>
</dbReference>
<dbReference type="InterPro" id="IPR017578">
    <property type="entry name" value="Ribazole_CobC"/>
</dbReference>
<dbReference type="Pfam" id="PF00300">
    <property type="entry name" value="His_Phos_1"/>
    <property type="match status" value="1"/>
</dbReference>
<reference evidence="2" key="1">
    <citation type="submission" date="2012-10" db="EMBL/GenBank/DDBJ databases">
        <authorList>
            <person name="Harkins D.M."/>
            <person name="Durkin A.S."/>
            <person name="Brinkac L.M."/>
            <person name="Haft D.H."/>
            <person name="Selengut J.D."/>
            <person name="Sanka R."/>
            <person name="DePew J."/>
            <person name="Purushe J."/>
            <person name="Matthias M.A."/>
            <person name="Vinetz J.M."/>
            <person name="Sutton G.G."/>
            <person name="Nierman W.C."/>
            <person name="Fouts D.E."/>
        </authorList>
    </citation>
    <scope>NUCLEOTIDE SEQUENCE [LARGE SCALE GENOMIC DNA]</scope>
    <source>
        <strain evidence="2">MOR084</strain>
    </source>
</reference>
<dbReference type="GO" id="GO:0005737">
    <property type="term" value="C:cytoplasm"/>
    <property type="evidence" value="ECO:0007669"/>
    <property type="project" value="TreeGrafter"/>
</dbReference>
<organism evidence="2 3">
    <name type="scientific">Leptospira santarosai str. MOR084</name>
    <dbReference type="NCBI Taxonomy" id="1049984"/>
    <lineage>
        <taxon>Bacteria</taxon>
        <taxon>Pseudomonadati</taxon>
        <taxon>Spirochaetota</taxon>
        <taxon>Spirochaetia</taxon>
        <taxon>Leptospirales</taxon>
        <taxon>Leptospiraceae</taxon>
        <taxon>Leptospira</taxon>
    </lineage>
</organism>
<evidence type="ECO:0000313" key="2">
    <source>
        <dbReference type="EMBL" id="EKO33640.1"/>
    </source>
</evidence>
<dbReference type="GeneID" id="29739868"/>
<name>A0A0E2BEC3_9LEPT</name>
<dbReference type="AlphaFoldDB" id="A0A0E2BEC3"/>
<dbReference type="CDD" id="cd07067">
    <property type="entry name" value="HP_PGM_like"/>
    <property type="match status" value="1"/>
</dbReference>
<dbReference type="PANTHER" id="PTHR48100">
    <property type="entry name" value="BROAD-SPECIFICITY PHOSPHATASE YOR283W-RELATED"/>
    <property type="match status" value="1"/>
</dbReference>
<dbReference type="GO" id="GO:0043755">
    <property type="term" value="F:alpha-ribazole phosphatase activity"/>
    <property type="evidence" value="ECO:0007669"/>
    <property type="project" value="UniProtKB-UniRule"/>
</dbReference>
<dbReference type="Gene3D" id="3.40.50.1240">
    <property type="entry name" value="Phosphoglycerate mutase-like"/>
    <property type="match status" value="1"/>
</dbReference>
<dbReference type="NCBIfam" id="TIGR03162">
    <property type="entry name" value="ribazole_cobC"/>
    <property type="match status" value="1"/>
</dbReference>
<evidence type="ECO:0000256" key="1">
    <source>
        <dbReference type="NCBIfam" id="TIGR03162"/>
    </source>
</evidence>
<dbReference type="SUPFAM" id="SSF53254">
    <property type="entry name" value="Phosphoglycerate mutase-like"/>
    <property type="match status" value="1"/>
</dbReference>
<gene>
    <name evidence="2" type="primary">cobC</name>
    <name evidence="2" type="ORF">LEP1GSC179_3206</name>
</gene>
<dbReference type="PANTHER" id="PTHR48100:SF59">
    <property type="entry name" value="ADENOSYLCOBALAMIN_ALPHA-RIBAZOLE PHOSPHATASE"/>
    <property type="match status" value="1"/>
</dbReference>
<sequence>MELYLIRHTTPNVPRGTCYGRTDVSLAEDFYYEFCSVLEKLDVTFDRLYSSPSSRCRNLVEFLKQKNNTKLEYSNLLMELDFGEWEGKLWSEIPEEESNFWTKNFVNARTPGGENYSELYERVERFLEKILSSFSNEKIGIVTHAGVIRAVLCKLLEIPLERGFFFDLKYGSLSKILVEKKGERFFSQLIFWNL</sequence>
<dbReference type="SMART" id="SM00855">
    <property type="entry name" value="PGAM"/>
    <property type="match status" value="1"/>
</dbReference>
<keyword evidence="2" id="KW-0378">Hydrolase</keyword>
<accession>A0A0E2BEC3</accession>
<keyword evidence="3" id="KW-1185">Reference proteome</keyword>
<protein>
    <recommendedName>
        <fullName evidence="1">Alpha-ribazole phosphatase</fullName>
        <ecNumber evidence="1">3.1.3.73</ecNumber>
    </recommendedName>
</protein>
<dbReference type="GO" id="GO:0009236">
    <property type="term" value="P:cobalamin biosynthetic process"/>
    <property type="evidence" value="ECO:0007669"/>
    <property type="project" value="UniProtKB-UniRule"/>
</dbReference>
<dbReference type="EMBL" id="AHON02000047">
    <property type="protein sequence ID" value="EKO33640.1"/>
    <property type="molecule type" value="Genomic_DNA"/>
</dbReference>